<organism evidence="1 2">
    <name type="scientific">Mikania micrantha</name>
    <name type="common">bitter vine</name>
    <dbReference type="NCBI Taxonomy" id="192012"/>
    <lineage>
        <taxon>Eukaryota</taxon>
        <taxon>Viridiplantae</taxon>
        <taxon>Streptophyta</taxon>
        <taxon>Embryophyta</taxon>
        <taxon>Tracheophyta</taxon>
        <taxon>Spermatophyta</taxon>
        <taxon>Magnoliopsida</taxon>
        <taxon>eudicotyledons</taxon>
        <taxon>Gunneridae</taxon>
        <taxon>Pentapetalae</taxon>
        <taxon>asterids</taxon>
        <taxon>campanulids</taxon>
        <taxon>Asterales</taxon>
        <taxon>Asteraceae</taxon>
        <taxon>Asteroideae</taxon>
        <taxon>Heliantheae alliance</taxon>
        <taxon>Eupatorieae</taxon>
        <taxon>Mikania</taxon>
    </lineage>
</organism>
<evidence type="ECO:0000313" key="2">
    <source>
        <dbReference type="Proteomes" id="UP000326396"/>
    </source>
</evidence>
<keyword evidence="2" id="KW-1185">Reference proteome</keyword>
<protein>
    <submittedName>
        <fullName evidence="1">Uncharacterized protein</fullName>
    </submittedName>
</protein>
<comment type="caution">
    <text evidence="1">The sequence shown here is derived from an EMBL/GenBank/DDBJ whole genome shotgun (WGS) entry which is preliminary data.</text>
</comment>
<name>A0A5N6LM68_9ASTR</name>
<dbReference type="EMBL" id="SZYD01000109">
    <property type="protein sequence ID" value="KAD2184609.1"/>
    <property type="molecule type" value="Genomic_DNA"/>
</dbReference>
<dbReference type="Proteomes" id="UP000326396">
    <property type="component" value="Unassembled WGS sequence"/>
</dbReference>
<sequence length="156" mass="17375">MIKQRQPASSKNGSVIVTIERDQLGENFVGNNPMNWTKLVMDMYPPGTSVSLQEQSIAMIVTDVFYSLITIVFGWEHALARAIIVVFGGTFLRKQPYVFGPVFCILTAYKLNLIKHGMFPCDPTYYLETVGGCDNDHSAIIIVNRVDFSSSPSFVS</sequence>
<dbReference type="OrthoDB" id="9909019at2759"/>
<evidence type="ECO:0000313" key="1">
    <source>
        <dbReference type="EMBL" id="KAD2184609.1"/>
    </source>
</evidence>
<dbReference type="AlphaFoldDB" id="A0A5N6LM68"/>
<reference evidence="1 2" key="1">
    <citation type="submission" date="2019-05" db="EMBL/GenBank/DDBJ databases">
        <title>Mikania micrantha, genome provides insights into the molecular mechanism of rapid growth.</title>
        <authorList>
            <person name="Liu B."/>
        </authorList>
    </citation>
    <scope>NUCLEOTIDE SEQUENCE [LARGE SCALE GENOMIC DNA]</scope>
    <source>
        <strain evidence="1">NLD-2019</strain>
        <tissue evidence="1">Leaf</tissue>
    </source>
</reference>
<proteinExistence type="predicted"/>
<accession>A0A5N6LM68</accession>
<gene>
    <name evidence="1" type="ORF">E3N88_41688</name>
</gene>